<dbReference type="PANTHER" id="PTHR43861:SF1">
    <property type="entry name" value="TRANS-ACONITATE 2-METHYLTRANSFERASE"/>
    <property type="match status" value="1"/>
</dbReference>
<dbReference type="Gene3D" id="3.40.50.150">
    <property type="entry name" value="Vaccinia Virus protein VP39"/>
    <property type="match status" value="1"/>
</dbReference>
<dbReference type="Pfam" id="PF08241">
    <property type="entry name" value="Methyltransf_11"/>
    <property type="match status" value="1"/>
</dbReference>
<dbReference type="Proteomes" id="UP000177626">
    <property type="component" value="Unassembled WGS sequence"/>
</dbReference>
<feature type="domain" description="Methyltransferase type 11" evidence="1">
    <location>
        <begin position="61"/>
        <end position="154"/>
    </location>
</feature>
<comment type="caution">
    <text evidence="2">The sequence shown here is derived from an EMBL/GenBank/DDBJ whole genome shotgun (WGS) entry which is preliminary data.</text>
</comment>
<proteinExistence type="predicted"/>
<dbReference type="PANTHER" id="PTHR43861">
    <property type="entry name" value="TRANS-ACONITATE 2-METHYLTRANSFERASE-RELATED"/>
    <property type="match status" value="1"/>
</dbReference>
<accession>A0A1G2C089</accession>
<reference evidence="2 3" key="1">
    <citation type="journal article" date="2016" name="Nat. Commun.">
        <title>Thousands of microbial genomes shed light on interconnected biogeochemical processes in an aquifer system.</title>
        <authorList>
            <person name="Anantharaman K."/>
            <person name="Brown C.T."/>
            <person name="Hug L.A."/>
            <person name="Sharon I."/>
            <person name="Castelle C.J."/>
            <person name="Probst A.J."/>
            <person name="Thomas B.C."/>
            <person name="Singh A."/>
            <person name="Wilkins M.J."/>
            <person name="Karaoz U."/>
            <person name="Brodie E.L."/>
            <person name="Williams K.H."/>
            <person name="Hubbard S.S."/>
            <person name="Banfield J.F."/>
        </authorList>
    </citation>
    <scope>NUCLEOTIDE SEQUENCE [LARGE SCALE GENOMIC DNA]</scope>
</reference>
<dbReference type="AlphaFoldDB" id="A0A1G2C089"/>
<sequence>MSEKKLDNQFVRETYNKFLSNYDKGYSYHRWFREVISRYHYKQSRRSFLYALRDSKYQKALEIGGGDGEWTKILLDYAESIDFYDISEEMIKQAKARLIDKKNVNFILGDFLENKLADQSYDFVLSFRSFEYFDDQEKFLKEVYQLLKNGGEMILVTKSPHYDWTKYYQSKKLHSGILPINDLIALFRKHGFEIELVKPAILGKKLSWLGARFVFDIFHRQNYWFKFNLLPLFLLRYIAESFIIKVVRK</sequence>
<dbReference type="InterPro" id="IPR029063">
    <property type="entry name" value="SAM-dependent_MTases_sf"/>
</dbReference>
<protein>
    <recommendedName>
        <fullName evidence="1">Methyltransferase type 11 domain-containing protein</fullName>
    </recommendedName>
</protein>
<evidence type="ECO:0000259" key="1">
    <source>
        <dbReference type="Pfam" id="PF08241"/>
    </source>
</evidence>
<evidence type="ECO:0000313" key="2">
    <source>
        <dbReference type="EMBL" id="OGY94844.1"/>
    </source>
</evidence>
<dbReference type="CDD" id="cd02440">
    <property type="entry name" value="AdoMet_MTases"/>
    <property type="match status" value="1"/>
</dbReference>
<dbReference type="InterPro" id="IPR013216">
    <property type="entry name" value="Methyltransf_11"/>
</dbReference>
<dbReference type="GO" id="GO:0008757">
    <property type="term" value="F:S-adenosylmethionine-dependent methyltransferase activity"/>
    <property type="evidence" value="ECO:0007669"/>
    <property type="project" value="InterPro"/>
</dbReference>
<evidence type="ECO:0000313" key="3">
    <source>
        <dbReference type="Proteomes" id="UP000177626"/>
    </source>
</evidence>
<dbReference type="EMBL" id="MHKQ01000002">
    <property type="protein sequence ID" value="OGY94844.1"/>
    <property type="molecule type" value="Genomic_DNA"/>
</dbReference>
<gene>
    <name evidence="2" type="ORF">A2406_04545</name>
</gene>
<organism evidence="2 3">
    <name type="scientific">Candidatus Komeilibacteria bacterium RIFOXYC1_FULL_37_11</name>
    <dbReference type="NCBI Taxonomy" id="1798555"/>
    <lineage>
        <taxon>Bacteria</taxon>
        <taxon>Candidatus Komeiliibacteriota</taxon>
    </lineage>
</organism>
<name>A0A1G2C089_9BACT</name>
<dbReference type="SUPFAM" id="SSF53335">
    <property type="entry name" value="S-adenosyl-L-methionine-dependent methyltransferases"/>
    <property type="match status" value="1"/>
</dbReference>